<evidence type="ECO:0000259" key="4">
    <source>
        <dbReference type="Pfam" id="PF00263"/>
    </source>
</evidence>
<evidence type="ECO:0000256" key="1">
    <source>
        <dbReference type="RuleBase" id="RU004003"/>
    </source>
</evidence>
<dbReference type="OrthoDB" id="196717at2"/>
<accession>A0A366HWD3</accession>
<dbReference type="AlphaFoldDB" id="A0A366HWD3"/>
<dbReference type="InterPro" id="IPR008756">
    <property type="entry name" value="Peptidase_M56"/>
</dbReference>
<keyword evidence="3" id="KW-0812">Transmembrane</keyword>
<sequence>MNPSLIPVVDVIAKSVAVLLLAMGVLSLWRGASASQRSLVWLLCFGALMLLPITSLVQPWWKVPVTETATVVQLPATAIPVATAAEVTGTVAPLEVAREESILPQWTLLQVAAVVWVVGVALVLGWQFMGSIRLRLLSARTQRCDDARMRGLFGRVSEEVCLRRPVELHTSEQVSVPMTWGSLRPVVLLPEEALSWSEEEVLAAVRHEMGHIKHWDHPARLLMSVVCAVYWFNPLVWAAARRWRTAQEQASDDLVVAQEDHRAESYAMQLLNAARRTQSQGLLKLPVMTMAQPSTLELRLSAIMDARKNRASVSRAAVCLGGIGALALLALCAGLQLHAAEPEKTKQPISITCRIYESSSNAGKQKIAGLKIDNKKPPQFAPAESEAFIKELTALDGVTLLSAPQVITSSGTNAVIKLETNNIYAADKTGAKSGTFTSGVWMDLLPTVSGGNITLEITPTIKDFEGVEMKDGVNQPVVKERKIDAKVTLKPGETAALDGGITKIGGAQRHLILLVSASLDTSTRTGTFSAHGTGRVQMATEKDPSFVPSKVPPKPALLQHAEGIIIPSVEFKDATLKEAVEFFRVKGRAHDSSGKGVNITLSADAADSTVRLTLSLKDVPLSEALRYTAELSNMELTADEFTLFLKKKEVEVKSKQEPAAPAKSAVLERAQKIILPRVKFSYAQLSEAVEFLNTKGKEMDPEKQGVNILVVQEQAGLGKDGKTTLRTTFSYGAPSQEPKKAEPGKPGSTVILAPEGSGKNPQVTLDLVDVPLSEAVRYVADLAGLEVVAGQHALLLRPKAVEK</sequence>
<dbReference type="RefSeq" id="WP_113957090.1">
    <property type="nucleotide sequence ID" value="NZ_QNRR01000001.1"/>
</dbReference>
<keyword evidence="3" id="KW-1133">Transmembrane helix</keyword>
<keyword evidence="7" id="KW-1185">Reference proteome</keyword>
<dbReference type="InterPro" id="IPR004846">
    <property type="entry name" value="T2SS/T3SS_dom"/>
</dbReference>
<evidence type="ECO:0000313" key="7">
    <source>
        <dbReference type="Proteomes" id="UP000253426"/>
    </source>
</evidence>
<gene>
    <name evidence="6" type="ORF">DES53_1011021</name>
</gene>
<feature type="domain" description="Type II/III secretion system secretin-like" evidence="4">
    <location>
        <begin position="398"/>
        <end position="502"/>
    </location>
</feature>
<evidence type="ECO:0000256" key="2">
    <source>
        <dbReference type="SAM" id="MobiDB-lite"/>
    </source>
</evidence>
<dbReference type="Proteomes" id="UP000253426">
    <property type="component" value="Unassembled WGS sequence"/>
</dbReference>
<dbReference type="Pfam" id="PF05569">
    <property type="entry name" value="Peptidase_M56"/>
    <property type="match status" value="1"/>
</dbReference>
<proteinExistence type="inferred from homology"/>
<protein>
    <submittedName>
        <fullName evidence="6">Beta-lactamase regulating signal transducer with metallopeptidase domain</fullName>
    </submittedName>
</protein>
<comment type="similarity">
    <text evidence="1">Belongs to the bacterial secretin family.</text>
</comment>
<dbReference type="EMBL" id="QNRR01000001">
    <property type="protein sequence ID" value="RBP48220.1"/>
    <property type="molecule type" value="Genomic_DNA"/>
</dbReference>
<evidence type="ECO:0000313" key="6">
    <source>
        <dbReference type="EMBL" id="RBP48220.1"/>
    </source>
</evidence>
<dbReference type="Pfam" id="PF00263">
    <property type="entry name" value="Secretin"/>
    <property type="match status" value="1"/>
</dbReference>
<dbReference type="InterPro" id="IPR052173">
    <property type="entry name" value="Beta-lactam_resp_regulator"/>
</dbReference>
<feature type="transmembrane region" description="Helical" evidence="3">
    <location>
        <begin position="12"/>
        <end position="32"/>
    </location>
</feature>
<name>A0A366HWD3_9BACT</name>
<feature type="transmembrane region" description="Helical" evidence="3">
    <location>
        <begin position="39"/>
        <end position="61"/>
    </location>
</feature>
<evidence type="ECO:0000256" key="3">
    <source>
        <dbReference type="SAM" id="Phobius"/>
    </source>
</evidence>
<comment type="caution">
    <text evidence="6">The sequence shown here is derived from an EMBL/GenBank/DDBJ whole genome shotgun (WGS) entry which is preliminary data.</text>
</comment>
<evidence type="ECO:0000259" key="5">
    <source>
        <dbReference type="Pfam" id="PF05569"/>
    </source>
</evidence>
<dbReference type="PANTHER" id="PTHR34978:SF3">
    <property type="entry name" value="SLR0241 PROTEIN"/>
    <property type="match status" value="1"/>
</dbReference>
<feature type="transmembrane region" description="Helical" evidence="3">
    <location>
        <begin position="108"/>
        <end position="128"/>
    </location>
</feature>
<keyword evidence="3" id="KW-0472">Membrane</keyword>
<feature type="domain" description="Peptidase M56" evidence="5">
    <location>
        <begin position="12"/>
        <end position="303"/>
    </location>
</feature>
<organism evidence="6 7">
    <name type="scientific">Roseimicrobium gellanilyticum</name>
    <dbReference type="NCBI Taxonomy" id="748857"/>
    <lineage>
        <taxon>Bacteria</taxon>
        <taxon>Pseudomonadati</taxon>
        <taxon>Verrucomicrobiota</taxon>
        <taxon>Verrucomicrobiia</taxon>
        <taxon>Verrucomicrobiales</taxon>
        <taxon>Verrucomicrobiaceae</taxon>
        <taxon>Roseimicrobium</taxon>
    </lineage>
</organism>
<dbReference type="PANTHER" id="PTHR34978">
    <property type="entry name" value="POSSIBLE SENSOR-TRANSDUCER PROTEIN BLAR"/>
    <property type="match status" value="1"/>
</dbReference>
<dbReference type="GO" id="GO:0009306">
    <property type="term" value="P:protein secretion"/>
    <property type="evidence" value="ECO:0007669"/>
    <property type="project" value="InterPro"/>
</dbReference>
<feature type="transmembrane region" description="Helical" evidence="3">
    <location>
        <begin position="316"/>
        <end position="337"/>
    </location>
</feature>
<feature type="region of interest" description="Disordered" evidence="2">
    <location>
        <begin position="730"/>
        <end position="757"/>
    </location>
</feature>
<reference evidence="6 7" key="1">
    <citation type="submission" date="2018-06" db="EMBL/GenBank/DDBJ databases">
        <title>Genomic Encyclopedia of Type Strains, Phase IV (KMG-IV): sequencing the most valuable type-strain genomes for metagenomic binning, comparative biology and taxonomic classification.</title>
        <authorList>
            <person name="Goeker M."/>
        </authorList>
    </citation>
    <scope>NUCLEOTIDE SEQUENCE [LARGE SCALE GENOMIC DNA]</scope>
    <source>
        <strain evidence="6 7">DSM 25532</strain>
    </source>
</reference>
<dbReference type="CDD" id="cd07341">
    <property type="entry name" value="M56_BlaR1_MecR1_like"/>
    <property type="match status" value="1"/>
</dbReference>